<dbReference type="EMBL" id="JABBJH010000024">
    <property type="protein sequence ID" value="NMK39882.1"/>
    <property type="molecule type" value="Genomic_DNA"/>
</dbReference>
<gene>
    <name evidence="2" type="ORF">HG933_10995</name>
</gene>
<dbReference type="Proteomes" id="UP000536773">
    <property type="component" value="Unassembled WGS sequence"/>
</dbReference>
<evidence type="ECO:0000256" key="1">
    <source>
        <dbReference type="SAM" id="MobiDB-lite"/>
    </source>
</evidence>
<sequence length="205" mass="22771">MADEFKFDLQRFADGGTEGGADDTTGGTEGDKGGKGTPDAPETKTKEEQEADVQKRIDDAVNQAKARWEKEYQKKADKAKKEAERLSKLSETERAKEEQEAIKKELEAKEKELNRKELKLEMVKVLSDRKIPVEFMDYLIADDNESTMDRIKTFDKQFKKAVEAAVNEKLKGKAPKAGGTGVGGNGGGSAKNSFFEAIYKNQAKR</sequence>
<comment type="caution">
    <text evidence="2">The sequence shown here is derived from an EMBL/GenBank/DDBJ whole genome shotgun (WGS) entry which is preliminary data.</text>
</comment>
<dbReference type="RefSeq" id="WP_072982031.1">
    <property type="nucleotide sequence ID" value="NZ_FRAK01000005.1"/>
</dbReference>
<organism evidence="2 3">
    <name type="scientific">Megasphaera elsdenii</name>
    <dbReference type="NCBI Taxonomy" id="907"/>
    <lineage>
        <taxon>Bacteria</taxon>
        <taxon>Bacillati</taxon>
        <taxon>Bacillota</taxon>
        <taxon>Negativicutes</taxon>
        <taxon>Veillonellales</taxon>
        <taxon>Veillonellaceae</taxon>
        <taxon>Megasphaera</taxon>
    </lineage>
</organism>
<feature type="region of interest" description="Disordered" evidence="1">
    <location>
        <begin position="68"/>
        <end position="97"/>
    </location>
</feature>
<evidence type="ECO:0000313" key="2">
    <source>
        <dbReference type="EMBL" id="NMK39882.1"/>
    </source>
</evidence>
<dbReference type="InterPro" id="IPR025580">
    <property type="entry name" value="Gp46"/>
</dbReference>
<feature type="region of interest" description="Disordered" evidence="1">
    <location>
        <begin position="1"/>
        <end position="54"/>
    </location>
</feature>
<feature type="compositionally biased region" description="Basic and acidic residues" evidence="1">
    <location>
        <begin position="41"/>
        <end position="54"/>
    </location>
</feature>
<dbReference type="AlphaFoldDB" id="A0A1M6P199"/>
<name>A0A1M6P199_MEGEL</name>
<accession>A0A1M6P199</accession>
<proteinExistence type="predicted"/>
<protein>
    <submittedName>
        <fullName evidence="2">DUF4355 domain-containing protein</fullName>
    </submittedName>
</protein>
<feature type="compositionally biased region" description="Basic and acidic residues" evidence="1">
    <location>
        <begin position="1"/>
        <end position="11"/>
    </location>
</feature>
<reference evidence="2 3" key="1">
    <citation type="submission" date="2020-04" db="EMBL/GenBank/DDBJ databases">
        <authorList>
            <person name="Hitch T.C.A."/>
            <person name="Wylensek D."/>
            <person name="Clavel T."/>
        </authorList>
    </citation>
    <scope>NUCLEOTIDE SEQUENCE [LARGE SCALE GENOMIC DNA]</scope>
    <source>
        <strain evidence="2 3">WCA-386-APC-2A</strain>
    </source>
</reference>
<dbReference type="Pfam" id="PF14265">
    <property type="entry name" value="DUF4355"/>
    <property type="match status" value="1"/>
</dbReference>
<evidence type="ECO:0000313" key="3">
    <source>
        <dbReference type="Proteomes" id="UP000536773"/>
    </source>
</evidence>